<sequence>MKLDFRTDMSTLHSLLLVILPFYTESLIFPRQDEGPLIAVLDFKATRMDIFDPSEGGNATVIEAINLKGGRGGGSTGIDFNYRGKMIFWTDLYTRDVYSLKADGGDQEQKVILEGGLGSPEGLAYDWIHNNLYVSDWELHKVFVINPATGARKTLLIDVHHVRDIEVDPRTGWLYWISGWEDTALLMKSTLDGQNQVVISSDIERPISLSLDYDEQKLYWTETYTVNLIKSISVNGEDLTIVHRPGRHYEFSPKGITVSRDYFYWIQALTFRVLGREKNNSREITRYRNLEKYGRWDIQKNIFMGILAIDPRKQAESPSLCGDNNGGCSHFCLPSLIQSIPPYNCACPDGMNLMDDNTTCSDEIQI</sequence>
<keyword evidence="8" id="KW-1185">Reference proteome</keyword>
<dbReference type="SUPFAM" id="SSF57196">
    <property type="entry name" value="EGF/Laminin"/>
    <property type="match status" value="1"/>
</dbReference>
<dbReference type="GO" id="GO:0005886">
    <property type="term" value="C:plasma membrane"/>
    <property type="evidence" value="ECO:0007669"/>
    <property type="project" value="TreeGrafter"/>
</dbReference>
<accession>A0AAN8PPT0</accession>
<dbReference type="PROSITE" id="PS51120">
    <property type="entry name" value="LDLRB"/>
    <property type="match status" value="1"/>
</dbReference>
<keyword evidence="5" id="KW-0325">Glycoprotein</keyword>
<evidence type="ECO:0000256" key="5">
    <source>
        <dbReference type="ARBA" id="ARBA00023180"/>
    </source>
</evidence>
<protein>
    <submittedName>
        <fullName evidence="7">Uncharacterized protein</fullName>
    </submittedName>
</protein>
<dbReference type="InterPro" id="IPR000033">
    <property type="entry name" value="LDLR_classB_rpt"/>
</dbReference>
<keyword evidence="3" id="KW-0677">Repeat</keyword>
<dbReference type="SUPFAM" id="SSF63825">
    <property type="entry name" value="YWTD domain"/>
    <property type="match status" value="1"/>
</dbReference>
<gene>
    <name evidence="7" type="ORF">SNE40_009150</name>
</gene>
<dbReference type="InterPro" id="IPR050778">
    <property type="entry name" value="Cueball_EGF_LRP_Nidogen"/>
</dbReference>
<keyword evidence="1" id="KW-0245">EGF-like domain</keyword>
<evidence type="ECO:0000313" key="7">
    <source>
        <dbReference type="EMBL" id="KAK6181259.1"/>
    </source>
</evidence>
<dbReference type="Proteomes" id="UP001347796">
    <property type="component" value="Unassembled WGS sequence"/>
</dbReference>
<dbReference type="GO" id="GO:0017147">
    <property type="term" value="F:Wnt-protein binding"/>
    <property type="evidence" value="ECO:0007669"/>
    <property type="project" value="TreeGrafter"/>
</dbReference>
<evidence type="ECO:0000256" key="3">
    <source>
        <dbReference type="ARBA" id="ARBA00022737"/>
    </source>
</evidence>
<name>A0AAN8PPT0_PATCE</name>
<reference evidence="7 8" key="1">
    <citation type="submission" date="2024-01" db="EMBL/GenBank/DDBJ databases">
        <title>The genome of the rayed Mediterranean limpet Patella caerulea (Linnaeus, 1758).</title>
        <authorList>
            <person name="Anh-Thu Weber A."/>
            <person name="Halstead-Nussloch G."/>
        </authorList>
    </citation>
    <scope>NUCLEOTIDE SEQUENCE [LARGE SCALE GENOMIC DNA]</scope>
    <source>
        <strain evidence="7">AATW-2023a</strain>
        <tissue evidence="7">Whole specimen</tissue>
    </source>
</reference>
<evidence type="ECO:0000256" key="2">
    <source>
        <dbReference type="ARBA" id="ARBA00022729"/>
    </source>
</evidence>
<comment type="caution">
    <text evidence="7">The sequence shown here is derived from an EMBL/GenBank/DDBJ whole genome shotgun (WGS) entry which is preliminary data.</text>
</comment>
<keyword evidence="4" id="KW-1015">Disulfide bond</keyword>
<feature type="repeat" description="LDL-receptor class B" evidence="6">
    <location>
        <begin position="85"/>
        <end position="129"/>
    </location>
</feature>
<dbReference type="GO" id="GO:0060070">
    <property type="term" value="P:canonical Wnt signaling pathway"/>
    <property type="evidence" value="ECO:0007669"/>
    <property type="project" value="TreeGrafter"/>
</dbReference>
<dbReference type="FunFam" id="2.120.10.30:FF:000241">
    <property type="entry name" value="Low-density lipoprotein receptor-related protein 6"/>
    <property type="match status" value="1"/>
</dbReference>
<evidence type="ECO:0000313" key="8">
    <source>
        <dbReference type="Proteomes" id="UP001347796"/>
    </source>
</evidence>
<dbReference type="Pfam" id="PF14670">
    <property type="entry name" value="FXa_inhibition"/>
    <property type="match status" value="1"/>
</dbReference>
<dbReference type="InterPro" id="IPR011042">
    <property type="entry name" value="6-blade_b-propeller_TolB-like"/>
</dbReference>
<dbReference type="GO" id="GO:0042813">
    <property type="term" value="F:Wnt receptor activity"/>
    <property type="evidence" value="ECO:0007669"/>
    <property type="project" value="TreeGrafter"/>
</dbReference>
<organism evidence="7 8">
    <name type="scientific">Patella caerulea</name>
    <name type="common">Rayed Mediterranean limpet</name>
    <dbReference type="NCBI Taxonomy" id="87958"/>
    <lineage>
        <taxon>Eukaryota</taxon>
        <taxon>Metazoa</taxon>
        <taxon>Spiralia</taxon>
        <taxon>Lophotrochozoa</taxon>
        <taxon>Mollusca</taxon>
        <taxon>Gastropoda</taxon>
        <taxon>Patellogastropoda</taxon>
        <taxon>Patelloidea</taxon>
        <taxon>Patellidae</taxon>
        <taxon>Patella</taxon>
    </lineage>
</organism>
<dbReference type="EMBL" id="JAZGQO010000007">
    <property type="protein sequence ID" value="KAK6181259.1"/>
    <property type="molecule type" value="Genomic_DNA"/>
</dbReference>
<evidence type="ECO:0000256" key="1">
    <source>
        <dbReference type="ARBA" id="ARBA00022536"/>
    </source>
</evidence>
<dbReference type="PANTHER" id="PTHR46513">
    <property type="entry name" value="VITELLOGENIN RECEPTOR-LIKE PROTEIN-RELATED-RELATED"/>
    <property type="match status" value="1"/>
</dbReference>
<dbReference type="PANTHER" id="PTHR46513:SF13">
    <property type="entry name" value="EGF-LIKE DOMAIN-CONTAINING PROTEIN"/>
    <property type="match status" value="1"/>
</dbReference>
<dbReference type="SMART" id="SM00135">
    <property type="entry name" value="LY"/>
    <property type="match status" value="4"/>
</dbReference>
<evidence type="ECO:0000256" key="6">
    <source>
        <dbReference type="PROSITE-ProRule" id="PRU00461"/>
    </source>
</evidence>
<keyword evidence="2" id="KW-0732">Signal</keyword>
<dbReference type="Gene3D" id="2.120.10.30">
    <property type="entry name" value="TolB, C-terminal domain"/>
    <property type="match status" value="1"/>
</dbReference>
<dbReference type="AlphaFoldDB" id="A0AAN8PPT0"/>
<proteinExistence type="predicted"/>
<evidence type="ECO:0000256" key="4">
    <source>
        <dbReference type="ARBA" id="ARBA00023157"/>
    </source>
</evidence>